<feature type="transmembrane region" description="Helical" evidence="2">
    <location>
        <begin position="26"/>
        <end position="49"/>
    </location>
</feature>
<keyword evidence="2" id="KW-0812">Transmembrane</keyword>
<dbReference type="RefSeq" id="WP_207566614.1">
    <property type="nucleotide sequence ID" value="NZ_CP071446.1"/>
</dbReference>
<evidence type="ECO:0000313" key="4">
    <source>
        <dbReference type="Proteomes" id="UP000671862"/>
    </source>
</evidence>
<evidence type="ECO:0000256" key="2">
    <source>
        <dbReference type="SAM" id="Phobius"/>
    </source>
</evidence>
<keyword evidence="4" id="KW-1185">Reference proteome</keyword>
<accession>A0ABX7S963</accession>
<reference evidence="3 4" key="1">
    <citation type="submission" date="2021-03" db="EMBL/GenBank/DDBJ databases">
        <title>Thermosipho ferrireducens sp.nov., an anaerobic thermophilic iron-reducing bacterium isolated from a deep-sea hydrothermal sulfide deposits.</title>
        <authorList>
            <person name="Zeng X."/>
            <person name="Chen Y."/>
            <person name="Shao Z."/>
        </authorList>
    </citation>
    <scope>NUCLEOTIDE SEQUENCE [LARGE SCALE GENOMIC DNA]</scope>
    <source>
        <strain evidence="3 4">JL129W03</strain>
    </source>
</reference>
<dbReference type="EMBL" id="CP071446">
    <property type="protein sequence ID" value="QTA37893.1"/>
    <property type="molecule type" value="Genomic_DNA"/>
</dbReference>
<keyword evidence="1" id="KW-0175">Coiled coil</keyword>
<gene>
    <name evidence="3" type="ORF">JYK00_09270</name>
</gene>
<protein>
    <recommendedName>
        <fullName evidence="5">Septum formation initiator</fullName>
    </recommendedName>
</protein>
<proteinExistence type="predicted"/>
<feature type="coiled-coil region" evidence="1">
    <location>
        <begin position="48"/>
        <end position="78"/>
    </location>
</feature>
<sequence length="102" mass="12645">MRSKRKKRTSKTYQKRNNHKKNKFGFFLYILLVTILSLFLFVTLISSYIRYKINLKEVENLKEKYETLSKEYQRKLALYQRFQKIAEEQKEKEVRKELDTQR</sequence>
<keyword evidence="2" id="KW-1133">Transmembrane helix</keyword>
<name>A0ABX7S963_9BACT</name>
<organism evidence="3 4">
    <name type="scientific">Thermosipho ferrireducens</name>
    <dbReference type="NCBI Taxonomy" id="2571116"/>
    <lineage>
        <taxon>Bacteria</taxon>
        <taxon>Thermotogati</taxon>
        <taxon>Thermotogota</taxon>
        <taxon>Thermotogae</taxon>
        <taxon>Thermotogales</taxon>
        <taxon>Fervidobacteriaceae</taxon>
        <taxon>Thermosipho</taxon>
    </lineage>
</organism>
<evidence type="ECO:0008006" key="5">
    <source>
        <dbReference type="Google" id="ProtNLM"/>
    </source>
</evidence>
<keyword evidence="2" id="KW-0472">Membrane</keyword>
<evidence type="ECO:0000313" key="3">
    <source>
        <dbReference type="EMBL" id="QTA37893.1"/>
    </source>
</evidence>
<dbReference type="Proteomes" id="UP000671862">
    <property type="component" value="Chromosome"/>
</dbReference>
<evidence type="ECO:0000256" key="1">
    <source>
        <dbReference type="SAM" id="Coils"/>
    </source>
</evidence>